<dbReference type="EMBL" id="JASPKY010000049">
    <property type="protein sequence ID" value="KAK9745454.1"/>
    <property type="molecule type" value="Genomic_DNA"/>
</dbReference>
<evidence type="ECO:0000313" key="2">
    <source>
        <dbReference type="Proteomes" id="UP001458880"/>
    </source>
</evidence>
<proteinExistence type="predicted"/>
<keyword evidence="2" id="KW-1185">Reference proteome</keyword>
<sequence length="96" mass="11101">MRSLTSATKCQRNSKPILEGFDHRKTIAKPFWNLKAYEYEKVLTQIWHTSLAPAYITERSSLGWARYCLFYSCQDAQLLAVRLQGALNELAGWTED</sequence>
<gene>
    <name evidence="1" type="ORF">QE152_g6922</name>
</gene>
<reference evidence="1 2" key="1">
    <citation type="journal article" date="2024" name="BMC Genomics">
        <title>De novo assembly and annotation of Popillia japonica's genome with initial clues to its potential as an invasive pest.</title>
        <authorList>
            <person name="Cucini C."/>
            <person name="Boschi S."/>
            <person name="Funari R."/>
            <person name="Cardaioli E."/>
            <person name="Iannotti N."/>
            <person name="Marturano G."/>
            <person name="Paoli F."/>
            <person name="Bruttini M."/>
            <person name="Carapelli A."/>
            <person name="Frati F."/>
            <person name="Nardi F."/>
        </authorList>
    </citation>
    <scope>NUCLEOTIDE SEQUENCE [LARGE SCALE GENOMIC DNA]</scope>
    <source>
        <strain evidence="1">DMR45628</strain>
    </source>
</reference>
<name>A0AAW1MHI4_POPJA</name>
<dbReference type="Proteomes" id="UP001458880">
    <property type="component" value="Unassembled WGS sequence"/>
</dbReference>
<protein>
    <submittedName>
        <fullName evidence="1">Uncharacterized protein</fullName>
    </submittedName>
</protein>
<organism evidence="1 2">
    <name type="scientific">Popillia japonica</name>
    <name type="common">Japanese beetle</name>
    <dbReference type="NCBI Taxonomy" id="7064"/>
    <lineage>
        <taxon>Eukaryota</taxon>
        <taxon>Metazoa</taxon>
        <taxon>Ecdysozoa</taxon>
        <taxon>Arthropoda</taxon>
        <taxon>Hexapoda</taxon>
        <taxon>Insecta</taxon>
        <taxon>Pterygota</taxon>
        <taxon>Neoptera</taxon>
        <taxon>Endopterygota</taxon>
        <taxon>Coleoptera</taxon>
        <taxon>Polyphaga</taxon>
        <taxon>Scarabaeiformia</taxon>
        <taxon>Scarabaeidae</taxon>
        <taxon>Rutelinae</taxon>
        <taxon>Popillia</taxon>
    </lineage>
</organism>
<accession>A0AAW1MHI4</accession>
<evidence type="ECO:0000313" key="1">
    <source>
        <dbReference type="EMBL" id="KAK9745454.1"/>
    </source>
</evidence>
<dbReference type="AlphaFoldDB" id="A0AAW1MHI4"/>
<comment type="caution">
    <text evidence="1">The sequence shown here is derived from an EMBL/GenBank/DDBJ whole genome shotgun (WGS) entry which is preliminary data.</text>
</comment>